<keyword evidence="3" id="KW-0238">DNA-binding</keyword>
<keyword evidence="7" id="KW-1185">Reference proteome</keyword>
<dbReference type="SMART" id="SM00354">
    <property type="entry name" value="HTH_LACI"/>
    <property type="match status" value="1"/>
</dbReference>
<evidence type="ECO:0000313" key="7">
    <source>
        <dbReference type="Proteomes" id="UP000182894"/>
    </source>
</evidence>
<feature type="domain" description="HTH lacI-type" evidence="5">
    <location>
        <begin position="51"/>
        <end position="105"/>
    </location>
</feature>
<keyword evidence="1" id="KW-0678">Repressor</keyword>
<keyword evidence="4" id="KW-0804">Transcription</keyword>
<evidence type="ECO:0000313" key="6">
    <source>
        <dbReference type="EMBL" id="SDI52099.1"/>
    </source>
</evidence>
<dbReference type="InterPro" id="IPR000843">
    <property type="entry name" value="HTH_LacI"/>
</dbReference>
<gene>
    <name evidence="6" type="ORF">SAMN05216605_11473</name>
</gene>
<dbReference type="InterPro" id="IPR028082">
    <property type="entry name" value="Peripla_BP_I"/>
</dbReference>
<dbReference type="Proteomes" id="UP000182894">
    <property type="component" value="Unassembled WGS sequence"/>
</dbReference>
<evidence type="ECO:0000259" key="5">
    <source>
        <dbReference type="PROSITE" id="PS50932"/>
    </source>
</evidence>
<dbReference type="Pfam" id="PF13407">
    <property type="entry name" value="Peripla_BP_4"/>
    <property type="match status" value="1"/>
</dbReference>
<dbReference type="InterPro" id="IPR025997">
    <property type="entry name" value="SBP_2_dom"/>
</dbReference>
<dbReference type="GO" id="GO:0003700">
    <property type="term" value="F:DNA-binding transcription factor activity"/>
    <property type="evidence" value="ECO:0007669"/>
    <property type="project" value="TreeGrafter"/>
</dbReference>
<evidence type="ECO:0000256" key="3">
    <source>
        <dbReference type="ARBA" id="ARBA00023125"/>
    </source>
</evidence>
<dbReference type="SUPFAM" id="SSF47413">
    <property type="entry name" value="lambda repressor-like DNA-binding domains"/>
    <property type="match status" value="1"/>
</dbReference>
<dbReference type="CDD" id="cd01392">
    <property type="entry name" value="HTH_LacI"/>
    <property type="match status" value="1"/>
</dbReference>
<dbReference type="STRING" id="89065.SAMN05216605_11473"/>
<evidence type="ECO:0000256" key="2">
    <source>
        <dbReference type="ARBA" id="ARBA00023015"/>
    </source>
</evidence>
<dbReference type="GO" id="GO:0000976">
    <property type="term" value="F:transcription cis-regulatory region binding"/>
    <property type="evidence" value="ECO:0007669"/>
    <property type="project" value="TreeGrafter"/>
</dbReference>
<protein>
    <submittedName>
        <fullName evidence="6">LacI family transcriptional regulator</fullName>
    </submittedName>
</protein>
<dbReference type="Gene3D" id="3.40.50.2300">
    <property type="match status" value="2"/>
</dbReference>
<evidence type="ECO:0000256" key="1">
    <source>
        <dbReference type="ARBA" id="ARBA00022491"/>
    </source>
</evidence>
<dbReference type="PANTHER" id="PTHR30146:SF151">
    <property type="entry name" value="HTH-TYPE TRANSCRIPTIONAL REPRESSOR CYTR"/>
    <property type="match status" value="1"/>
</dbReference>
<keyword evidence="2" id="KW-0805">Transcription regulation</keyword>
<dbReference type="AlphaFoldDB" id="A0A1G8L8T6"/>
<dbReference type="PANTHER" id="PTHR30146">
    <property type="entry name" value="LACI-RELATED TRANSCRIPTIONAL REPRESSOR"/>
    <property type="match status" value="1"/>
</dbReference>
<dbReference type="PROSITE" id="PS50932">
    <property type="entry name" value="HTH_LACI_2"/>
    <property type="match status" value="1"/>
</dbReference>
<evidence type="ECO:0000256" key="4">
    <source>
        <dbReference type="ARBA" id="ARBA00023163"/>
    </source>
</evidence>
<name>A0A1G8L8T6_9PSED</name>
<dbReference type="EMBL" id="FNCO01000014">
    <property type="protein sequence ID" value="SDI52099.1"/>
    <property type="molecule type" value="Genomic_DNA"/>
</dbReference>
<accession>A0A1G8L8T6</accession>
<reference evidence="7" key="1">
    <citation type="submission" date="2016-10" db="EMBL/GenBank/DDBJ databases">
        <authorList>
            <person name="Varghese N."/>
            <person name="Submissions S."/>
        </authorList>
    </citation>
    <scope>NUCLEOTIDE SEQUENCE [LARGE SCALE GENOMIC DNA]</scope>
    <source>
        <strain evidence="7">ATCC 700689</strain>
    </source>
</reference>
<dbReference type="Pfam" id="PF00356">
    <property type="entry name" value="LacI"/>
    <property type="match status" value="1"/>
</dbReference>
<proteinExistence type="predicted"/>
<sequence>MAMKTLTLEAVTAPRSPAIVLALRNPATMRPSRLLSRSNVARSPMSKKTPVTISDIARRVNMTPVTVSRALNKPDLVKPATLARILEVAQELDYVPNAFARSLKRSESMIIGVITASVDNPFYSEMIKAISREAKKHGYTIMLVDTDGSEELERKAVDTLLSYRVAGIILSPVSDEPEYQPAYLSRLSNGEIPVVQLDRALHDSPFSHVVLDNYHSGLKGARYLLSQNPAMARLLVLTGPAHSRISEERLKGVKAALAESGKQVQLDVFAGDYTLAPSYQSTLDYLSEQSVPDAIFGFNQLITLGAMKALRDRNIAHESVPICGIDRLPFADIFGIPIACIAHDASRAGSSAVTLLLERIQDRYLPKAKVVIVGELENGVTG</sequence>
<organism evidence="6 7">
    <name type="scientific">Pseudomonas abietaniphila</name>
    <dbReference type="NCBI Taxonomy" id="89065"/>
    <lineage>
        <taxon>Bacteria</taxon>
        <taxon>Pseudomonadati</taxon>
        <taxon>Pseudomonadota</taxon>
        <taxon>Gammaproteobacteria</taxon>
        <taxon>Pseudomonadales</taxon>
        <taxon>Pseudomonadaceae</taxon>
        <taxon>Pseudomonas</taxon>
    </lineage>
</organism>
<dbReference type="InterPro" id="IPR010982">
    <property type="entry name" value="Lambda_DNA-bd_dom_sf"/>
</dbReference>
<dbReference type="CDD" id="cd06267">
    <property type="entry name" value="PBP1_LacI_sugar_binding-like"/>
    <property type="match status" value="1"/>
</dbReference>
<dbReference type="GO" id="GO:0055085">
    <property type="term" value="P:transmembrane transport"/>
    <property type="evidence" value="ECO:0007669"/>
    <property type="project" value="UniProtKB-ARBA"/>
</dbReference>
<dbReference type="SUPFAM" id="SSF53822">
    <property type="entry name" value="Periplasmic binding protein-like I"/>
    <property type="match status" value="1"/>
</dbReference>
<dbReference type="Gene3D" id="1.10.260.40">
    <property type="entry name" value="lambda repressor-like DNA-binding domains"/>
    <property type="match status" value="1"/>
</dbReference>